<gene>
    <name evidence="2" type="ORF">ACFOZ9_12765</name>
</gene>
<organism evidence="2 3">
    <name type="scientific">Deinococcus navajonensis</name>
    <dbReference type="NCBI Taxonomy" id="309884"/>
    <lineage>
        <taxon>Bacteria</taxon>
        <taxon>Thermotogati</taxon>
        <taxon>Deinococcota</taxon>
        <taxon>Deinococci</taxon>
        <taxon>Deinococcales</taxon>
        <taxon>Deinococcaceae</taxon>
        <taxon>Deinococcus</taxon>
    </lineage>
</organism>
<dbReference type="Proteomes" id="UP001595998">
    <property type="component" value="Unassembled WGS sequence"/>
</dbReference>
<accession>A0ABV8XQZ4</accession>
<evidence type="ECO:0000313" key="3">
    <source>
        <dbReference type="Proteomes" id="UP001595998"/>
    </source>
</evidence>
<evidence type="ECO:0000256" key="1">
    <source>
        <dbReference type="SAM" id="Phobius"/>
    </source>
</evidence>
<feature type="transmembrane region" description="Helical" evidence="1">
    <location>
        <begin position="31"/>
        <end position="51"/>
    </location>
</feature>
<keyword evidence="3" id="KW-1185">Reference proteome</keyword>
<comment type="caution">
    <text evidence="2">The sequence shown here is derived from an EMBL/GenBank/DDBJ whole genome shotgun (WGS) entry which is preliminary data.</text>
</comment>
<name>A0ABV8XQZ4_9DEIO</name>
<proteinExistence type="predicted"/>
<keyword evidence="1" id="KW-0472">Membrane</keyword>
<sequence>MNFLRSPLAGLGLLAVVGALALMIIPGTQLMAGPVLGMVLAITLLTLAAQLQASQSRTAAGLVSVCGLVSLAVCFYRLGQVLLWW</sequence>
<evidence type="ECO:0000313" key="2">
    <source>
        <dbReference type="EMBL" id="MFC4427083.1"/>
    </source>
</evidence>
<dbReference type="RefSeq" id="WP_380040215.1">
    <property type="nucleotide sequence ID" value="NZ_JBHSEH010000016.1"/>
</dbReference>
<keyword evidence="1" id="KW-0812">Transmembrane</keyword>
<dbReference type="EMBL" id="JBHSEH010000016">
    <property type="protein sequence ID" value="MFC4427083.1"/>
    <property type="molecule type" value="Genomic_DNA"/>
</dbReference>
<keyword evidence="1" id="KW-1133">Transmembrane helix</keyword>
<reference evidence="3" key="1">
    <citation type="journal article" date="2019" name="Int. J. Syst. Evol. Microbiol.">
        <title>The Global Catalogue of Microorganisms (GCM) 10K type strain sequencing project: providing services to taxonomists for standard genome sequencing and annotation.</title>
        <authorList>
            <consortium name="The Broad Institute Genomics Platform"/>
            <consortium name="The Broad Institute Genome Sequencing Center for Infectious Disease"/>
            <person name="Wu L."/>
            <person name="Ma J."/>
        </authorList>
    </citation>
    <scope>NUCLEOTIDE SEQUENCE [LARGE SCALE GENOMIC DNA]</scope>
    <source>
        <strain evidence="3">CCUG 56029</strain>
    </source>
</reference>
<feature type="transmembrane region" description="Helical" evidence="1">
    <location>
        <begin position="58"/>
        <end position="78"/>
    </location>
</feature>
<protein>
    <submittedName>
        <fullName evidence="2">Uncharacterized protein</fullName>
    </submittedName>
</protein>